<dbReference type="EMBL" id="JADKIO010000004">
    <property type="protein sequence ID" value="MBK9795161.1"/>
    <property type="molecule type" value="Genomic_DNA"/>
</dbReference>
<protein>
    <submittedName>
        <fullName evidence="2">Phasin family protein</fullName>
    </submittedName>
</protein>
<organism evidence="2 3">
    <name type="scientific">Candidatus Geothrix skivensis</name>
    <dbReference type="NCBI Taxonomy" id="2954439"/>
    <lineage>
        <taxon>Bacteria</taxon>
        <taxon>Pseudomonadati</taxon>
        <taxon>Acidobacteriota</taxon>
        <taxon>Holophagae</taxon>
        <taxon>Holophagales</taxon>
        <taxon>Holophagaceae</taxon>
        <taxon>Geothrix</taxon>
    </lineage>
</organism>
<evidence type="ECO:0000313" key="2">
    <source>
        <dbReference type="EMBL" id="MBK9795161.1"/>
    </source>
</evidence>
<evidence type="ECO:0000313" key="3">
    <source>
        <dbReference type="Proteomes" id="UP000886657"/>
    </source>
</evidence>
<comment type="caution">
    <text evidence="2">The sequence shown here is derived from an EMBL/GenBank/DDBJ whole genome shotgun (WGS) entry which is preliminary data.</text>
</comment>
<dbReference type="Proteomes" id="UP000886657">
    <property type="component" value="Unassembled WGS sequence"/>
</dbReference>
<dbReference type="Pfam" id="PF05597">
    <property type="entry name" value="Phasin"/>
    <property type="match status" value="1"/>
</dbReference>
<feature type="region of interest" description="Disordered" evidence="1">
    <location>
        <begin position="116"/>
        <end position="135"/>
    </location>
</feature>
<gene>
    <name evidence="2" type="ORF">IPP58_01445</name>
</gene>
<evidence type="ECO:0000256" key="1">
    <source>
        <dbReference type="SAM" id="MobiDB-lite"/>
    </source>
</evidence>
<feature type="compositionally biased region" description="Basic residues" evidence="1">
    <location>
        <begin position="126"/>
        <end position="135"/>
    </location>
</feature>
<dbReference type="PANTHER" id="PTHR38664:SF1">
    <property type="entry name" value="SLR0058 PROTEIN"/>
    <property type="match status" value="1"/>
</dbReference>
<proteinExistence type="predicted"/>
<dbReference type="AlphaFoldDB" id="A0A9D7SFQ1"/>
<name>A0A9D7SFQ1_9BACT</name>
<dbReference type="InterPro" id="IPR008769">
    <property type="entry name" value="PhaF_PhaI"/>
</dbReference>
<dbReference type="PANTHER" id="PTHR38664">
    <property type="entry name" value="SLR0058 PROTEIN"/>
    <property type="match status" value="1"/>
</dbReference>
<reference evidence="2" key="1">
    <citation type="submission" date="2020-10" db="EMBL/GenBank/DDBJ databases">
        <title>Connecting structure to function with the recovery of over 1000 high-quality activated sludge metagenome-assembled genomes encoding full-length rRNA genes using long-read sequencing.</title>
        <authorList>
            <person name="Singleton C.M."/>
            <person name="Petriglieri F."/>
            <person name="Kristensen J.M."/>
            <person name="Kirkegaard R.H."/>
            <person name="Michaelsen T.Y."/>
            <person name="Andersen M.H."/>
            <person name="Karst S.M."/>
            <person name="Dueholm M.S."/>
            <person name="Nielsen P.H."/>
            <person name="Albertsen M."/>
        </authorList>
    </citation>
    <scope>NUCLEOTIDE SEQUENCE</scope>
    <source>
        <strain evidence="2">Skiv_18-Q3-R9-52_MAXAC.067</strain>
    </source>
</reference>
<accession>A0A9D7SFQ1</accession>
<sequence length="135" mass="14801">MATKKKPQTATGLKDSAYEIWLAGLGAFNLAGEEGGKLYRQLVEKGSEQQEANKEWLDTVTERVQGFKGEAQKVMNKVTSPLEDGLAAAMQRLGVPTRAEIIKLTHRVEELTKLVAQSKVPGQAKPKPRTRTARA</sequence>